<dbReference type="InterPro" id="IPR009057">
    <property type="entry name" value="Homeodomain-like_sf"/>
</dbReference>
<proteinExistence type="predicted"/>
<dbReference type="InterPro" id="IPR002197">
    <property type="entry name" value="HTH_Fis"/>
</dbReference>
<name>A0A1W1C8F6_9ZZZZ</name>
<dbReference type="EMBL" id="FPHN01000137">
    <property type="protein sequence ID" value="SFV62066.1"/>
    <property type="molecule type" value="Genomic_DNA"/>
</dbReference>
<accession>A0A1W1C8F6</accession>
<feature type="domain" description="DNA binding HTH" evidence="1">
    <location>
        <begin position="205"/>
        <end position="240"/>
    </location>
</feature>
<evidence type="ECO:0000313" key="2">
    <source>
        <dbReference type="EMBL" id="SFV62066.1"/>
    </source>
</evidence>
<dbReference type="AlphaFoldDB" id="A0A1W1C8F6"/>
<reference evidence="2" key="1">
    <citation type="submission" date="2016-10" db="EMBL/GenBank/DDBJ databases">
        <authorList>
            <person name="de Groot N.N."/>
        </authorList>
    </citation>
    <scope>NUCLEOTIDE SEQUENCE</scope>
</reference>
<dbReference type="GO" id="GO:0043565">
    <property type="term" value="F:sequence-specific DNA binding"/>
    <property type="evidence" value="ECO:0007669"/>
    <property type="project" value="InterPro"/>
</dbReference>
<dbReference type="Gene3D" id="1.10.10.60">
    <property type="entry name" value="Homeodomain-like"/>
    <property type="match status" value="1"/>
</dbReference>
<evidence type="ECO:0000259" key="1">
    <source>
        <dbReference type="Pfam" id="PF02954"/>
    </source>
</evidence>
<dbReference type="SUPFAM" id="SSF46689">
    <property type="entry name" value="Homeodomain-like"/>
    <property type="match status" value="1"/>
</dbReference>
<sequence length="244" mass="28619">MKPVQFLSNSPKIDNIVKGFTLTRSLFVSSLLVGEPFTGKKTLIGMLFPNTIAIDASNREELLVALENNEEIIIYNFENLINFEELNFENRRIIAIANNIDNSKKIEKKFAFIYHMPSLQEREDLDVFIDYFQYQIQQELMFDYPIILDRKSLDLSSNIQSLKASIYKQLIYKTLSSEDIENILFEYLFQNIEGNNAYREHLYLFERPLIKAGLKKYKSQLKLSSILGLNRNTLRKKIQEHDLD</sequence>
<dbReference type="Pfam" id="PF02954">
    <property type="entry name" value="HTH_8"/>
    <property type="match status" value="1"/>
</dbReference>
<protein>
    <recommendedName>
        <fullName evidence="1">DNA binding HTH domain-containing protein</fullName>
    </recommendedName>
</protein>
<organism evidence="2">
    <name type="scientific">hydrothermal vent metagenome</name>
    <dbReference type="NCBI Taxonomy" id="652676"/>
    <lineage>
        <taxon>unclassified sequences</taxon>
        <taxon>metagenomes</taxon>
        <taxon>ecological metagenomes</taxon>
    </lineage>
</organism>
<gene>
    <name evidence="2" type="ORF">MNB_SV-14-306</name>
</gene>